<reference evidence="2 3" key="1">
    <citation type="journal article" date="2024" name="G3 (Bethesda)">
        <title>Genome assembly of Hibiscus sabdariffa L. provides insights into metabolisms of medicinal natural products.</title>
        <authorList>
            <person name="Kim T."/>
        </authorList>
    </citation>
    <scope>NUCLEOTIDE SEQUENCE [LARGE SCALE GENOMIC DNA]</scope>
    <source>
        <strain evidence="2">TK-2024</strain>
        <tissue evidence="2">Old leaves</tissue>
    </source>
</reference>
<keyword evidence="1" id="KW-0812">Transmembrane</keyword>
<evidence type="ECO:0000256" key="1">
    <source>
        <dbReference type="SAM" id="Phobius"/>
    </source>
</evidence>
<evidence type="ECO:0000313" key="3">
    <source>
        <dbReference type="Proteomes" id="UP001396334"/>
    </source>
</evidence>
<accession>A0ABR2RS78</accession>
<keyword evidence="1" id="KW-0472">Membrane</keyword>
<dbReference type="Proteomes" id="UP001396334">
    <property type="component" value="Unassembled WGS sequence"/>
</dbReference>
<organism evidence="2 3">
    <name type="scientific">Hibiscus sabdariffa</name>
    <name type="common">roselle</name>
    <dbReference type="NCBI Taxonomy" id="183260"/>
    <lineage>
        <taxon>Eukaryota</taxon>
        <taxon>Viridiplantae</taxon>
        <taxon>Streptophyta</taxon>
        <taxon>Embryophyta</taxon>
        <taxon>Tracheophyta</taxon>
        <taxon>Spermatophyta</taxon>
        <taxon>Magnoliopsida</taxon>
        <taxon>eudicotyledons</taxon>
        <taxon>Gunneridae</taxon>
        <taxon>Pentapetalae</taxon>
        <taxon>rosids</taxon>
        <taxon>malvids</taxon>
        <taxon>Malvales</taxon>
        <taxon>Malvaceae</taxon>
        <taxon>Malvoideae</taxon>
        <taxon>Hibiscus</taxon>
    </lineage>
</organism>
<protein>
    <submittedName>
        <fullName evidence="2">Uncharacterized protein</fullName>
    </submittedName>
</protein>
<sequence>MAGVGILYSSDPFWVEDVPASVLQQIRFDRRFLDPPVFFFLLFFEPLAYGLFAGVGILYSSDPFWVEDVPASVLQQIRFDRRFLDPP</sequence>
<feature type="transmembrane region" description="Helical" evidence="1">
    <location>
        <begin position="37"/>
        <end position="59"/>
    </location>
</feature>
<keyword evidence="1" id="KW-1133">Transmembrane helix</keyword>
<comment type="caution">
    <text evidence="2">The sequence shown here is derived from an EMBL/GenBank/DDBJ whole genome shotgun (WGS) entry which is preliminary data.</text>
</comment>
<evidence type="ECO:0000313" key="2">
    <source>
        <dbReference type="EMBL" id="KAK9015752.1"/>
    </source>
</evidence>
<dbReference type="EMBL" id="JBBPBN010000021">
    <property type="protein sequence ID" value="KAK9015752.1"/>
    <property type="molecule type" value="Genomic_DNA"/>
</dbReference>
<proteinExistence type="predicted"/>
<name>A0ABR2RS78_9ROSI</name>
<keyword evidence="3" id="KW-1185">Reference proteome</keyword>
<gene>
    <name evidence="2" type="ORF">V6N11_006846</name>
</gene>